<dbReference type="Proteomes" id="UP001627154">
    <property type="component" value="Unassembled WGS sequence"/>
</dbReference>
<accession>A0ABD2VUW2</accession>
<name>A0ABD2VUW2_9HYME</name>
<dbReference type="Gene3D" id="3.40.50.880">
    <property type="match status" value="1"/>
</dbReference>
<comment type="caution">
    <text evidence="1">The sequence shown here is derived from an EMBL/GenBank/DDBJ whole genome shotgun (WGS) entry which is preliminary data.</text>
</comment>
<keyword evidence="2" id="KW-1185">Reference proteome</keyword>
<evidence type="ECO:0000313" key="1">
    <source>
        <dbReference type="EMBL" id="KAL3384448.1"/>
    </source>
</evidence>
<dbReference type="InterPro" id="IPR029062">
    <property type="entry name" value="Class_I_gatase-like"/>
</dbReference>
<protein>
    <recommendedName>
        <fullName evidence="3">DJ-1/PfpI domain-containing protein</fullName>
    </recommendedName>
</protein>
<proteinExistence type="predicted"/>
<sequence>MDGTDVVEAITLAVNLDRYPYISVDYYALDKDLENCWDHQHWTPMDRRANVRTEAGRLLRTAHINELNELEQLGKTYDGLIIPGGRGVGWNL</sequence>
<dbReference type="AlphaFoldDB" id="A0ABD2VUW2"/>
<dbReference type="EMBL" id="JBJJXI010000173">
    <property type="protein sequence ID" value="KAL3384448.1"/>
    <property type="molecule type" value="Genomic_DNA"/>
</dbReference>
<evidence type="ECO:0000313" key="2">
    <source>
        <dbReference type="Proteomes" id="UP001627154"/>
    </source>
</evidence>
<reference evidence="1 2" key="1">
    <citation type="journal article" date="2024" name="bioRxiv">
        <title>A reference genome for Trichogramma kaykai: A tiny desert-dwelling parasitoid wasp with competing sex-ratio distorters.</title>
        <authorList>
            <person name="Culotta J."/>
            <person name="Lindsey A.R."/>
        </authorList>
    </citation>
    <scope>NUCLEOTIDE SEQUENCE [LARGE SCALE GENOMIC DNA]</scope>
    <source>
        <strain evidence="1 2">KSX58</strain>
    </source>
</reference>
<gene>
    <name evidence="1" type="ORF">TKK_019841</name>
</gene>
<organism evidence="1 2">
    <name type="scientific">Trichogramma kaykai</name>
    <dbReference type="NCBI Taxonomy" id="54128"/>
    <lineage>
        <taxon>Eukaryota</taxon>
        <taxon>Metazoa</taxon>
        <taxon>Ecdysozoa</taxon>
        <taxon>Arthropoda</taxon>
        <taxon>Hexapoda</taxon>
        <taxon>Insecta</taxon>
        <taxon>Pterygota</taxon>
        <taxon>Neoptera</taxon>
        <taxon>Endopterygota</taxon>
        <taxon>Hymenoptera</taxon>
        <taxon>Apocrita</taxon>
        <taxon>Proctotrupomorpha</taxon>
        <taxon>Chalcidoidea</taxon>
        <taxon>Trichogrammatidae</taxon>
        <taxon>Trichogramma</taxon>
    </lineage>
</organism>
<dbReference type="SUPFAM" id="SSF52317">
    <property type="entry name" value="Class I glutamine amidotransferase-like"/>
    <property type="match status" value="1"/>
</dbReference>
<evidence type="ECO:0008006" key="3">
    <source>
        <dbReference type="Google" id="ProtNLM"/>
    </source>
</evidence>